<evidence type="ECO:0000256" key="5">
    <source>
        <dbReference type="ARBA" id="ARBA00022927"/>
    </source>
</evidence>
<evidence type="ECO:0000256" key="3">
    <source>
        <dbReference type="ARBA" id="ARBA00022448"/>
    </source>
</evidence>
<sequence>MYRDNEDFEERNRQILFQGTAALERTGESLARSTQIAIETETVGTEVISELDSQREALLRTRNRLGDANEELRNAKSTLSAMGRNVLYNKLILILIIILEILILAAICFIRFIK</sequence>
<evidence type="ECO:0000256" key="6">
    <source>
        <dbReference type="ARBA" id="ARBA00022989"/>
    </source>
</evidence>
<dbReference type="EnsemblMetazoa" id="XM_050654519.1">
    <property type="protein sequence ID" value="XP_050510476.1"/>
    <property type="gene ID" value="LOC126887156"/>
</dbReference>
<dbReference type="GO" id="GO:0006896">
    <property type="term" value="P:Golgi to vacuole transport"/>
    <property type="evidence" value="ECO:0007669"/>
    <property type="project" value="TreeGrafter"/>
</dbReference>
<gene>
    <name evidence="13" type="primary">LOC114341700</name>
</gene>
<keyword evidence="3" id="KW-0813">Transport</keyword>
<dbReference type="SUPFAM" id="SSF58038">
    <property type="entry name" value="SNARE fusion complex"/>
    <property type="match status" value="1"/>
</dbReference>
<comment type="subcellular location">
    <subcellularLocation>
        <location evidence="1">Membrane</location>
        <topology evidence="1">Single-pass type IV membrane protein</topology>
    </subcellularLocation>
</comment>
<dbReference type="Gene3D" id="1.20.5.110">
    <property type="match status" value="1"/>
</dbReference>
<keyword evidence="4 10" id="KW-0812">Transmembrane</keyword>
<keyword evidence="8 10" id="KW-0472">Membrane</keyword>
<feature type="transmembrane region" description="Helical" evidence="10">
    <location>
        <begin position="91"/>
        <end position="113"/>
    </location>
</feature>
<dbReference type="GO" id="GO:0016236">
    <property type="term" value="P:macroautophagy"/>
    <property type="evidence" value="ECO:0007669"/>
    <property type="project" value="TreeGrafter"/>
</dbReference>
<dbReference type="GO" id="GO:0005794">
    <property type="term" value="C:Golgi apparatus"/>
    <property type="evidence" value="ECO:0007669"/>
    <property type="project" value="TreeGrafter"/>
</dbReference>
<dbReference type="GO" id="GO:0048280">
    <property type="term" value="P:vesicle fusion with Golgi apparatus"/>
    <property type="evidence" value="ECO:0007669"/>
    <property type="project" value="TreeGrafter"/>
</dbReference>
<dbReference type="FunFam" id="1.20.5.110:FF:000002">
    <property type="entry name" value="Vesicle transport through interaction with t-SNAREsB"/>
    <property type="match status" value="1"/>
</dbReference>
<dbReference type="GO" id="GO:0005829">
    <property type="term" value="C:cytosol"/>
    <property type="evidence" value="ECO:0007669"/>
    <property type="project" value="GOC"/>
</dbReference>
<dbReference type="Proteomes" id="UP001652700">
    <property type="component" value="Unplaced"/>
</dbReference>
<evidence type="ECO:0000313" key="11">
    <source>
        <dbReference type="EnsemblMetazoa" id="XP_050510476.1"/>
    </source>
</evidence>
<comment type="similarity">
    <text evidence="2">Belongs to the VTI1 family.</text>
</comment>
<dbReference type="GO" id="GO:0006891">
    <property type="term" value="P:intra-Golgi vesicle-mediated transport"/>
    <property type="evidence" value="ECO:0007669"/>
    <property type="project" value="TreeGrafter"/>
</dbReference>
<dbReference type="GO" id="GO:0012507">
    <property type="term" value="C:ER to Golgi transport vesicle membrane"/>
    <property type="evidence" value="ECO:0007669"/>
    <property type="project" value="TreeGrafter"/>
</dbReference>
<dbReference type="GO" id="GO:0005789">
    <property type="term" value="C:endoplasmic reticulum membrane"/>
    <property type="evidence" value="ECO:0007669"/>
    <property type="project" value="TreeGrafter"/>
</dbReference>
<dbReference type="RefSeq" id="XP_028148306.1">
    <property type="nucleotide sequence ID" value="XM_028292505.1"/>
</dbReference>
<dbReference type="GO" id="GO:0015031">
    <property type="term" value="P:protein transport"/>
    <property type="evidence" value="ECO:0007669"/>
    <property type="project" value="UniProtKB-KW"/>
</dbReference>
<dbReference type="FunCoup" id="A0A6P7GFC0">
    <property type="interactions" value="587"/>
</dbReference>
<dbReference type="PANTHER" id="PTHR21230">
    <property type="entry name" value="VESICLE TRANSPORT V-SNARE PROTEIN VTI1-RELATED"/>
    <property type="match status" value="1"/>
</dbReference>
<dbReference type="GO" id="GO:0000149">
    <property type="term" value="F:SNARE binding"/>
    <property type="evidence" value="ECO:0007669"/>
    <property type="project" value="TreeGrafter"/>
</dbReference>
<dbReference type="Pfam" id="PF12352">
    <property type="entry name" value="V-SNARE_C"/>
    <property type="match status" value="1"/>
</dbReference>
<dbReference type="AlphaFoldDB" id="A0A6P7GFC0"/>
<evidence type="ECO:0000256" key="4">
    <source>
        <dbReference type="ARBA" id="ARBA00022692"/>
    </source>
</evidence>
<evidence type="ECO:0000256" key="10">
    <source>
        <dbReference type="SAM" id="Phobius"/>
    </source>
</evidence>
<dbReference type="GO" id="GO:0042147">
    <property type="term" value="P:retrograde transport, endosome to Golgi"/>
    <property type="evidence" value="ECO:0007669"/>
    <property type="project" value="TreeGrafter"/>
</dbReference>
<dbReference type="GO" id="GO:0031201">
    <property type="term" value="C:SNARE complex"/>
    <property type="evidence" value="ECO:0007669"/>
    <property type="project" value="TreeGrafter"/>
</dbReference>
<dbReference type="GO" id="GO:1903076">
    <property type="term" value="P:regulation of protein localization to plasma membrane"/>
    <property type="evidence" value="ECO:0007669"/>
    <property type="project" value="TreeGrafter"/>
</dbReference>
<organism evidence="13">
    <name type="scientific">Diabrotica virgifera virgifera</name>
    <name type="common">western corn rootworm</name>
    <dbReference type="NCBI Taxonomy" id="50390"/>
    <lineage>
        <taxon>Eukaryota</taxon>
        <taxon>Metazoa</taxon>
        <taxon>Ecdysozoa</taxon>
        <taxon>Arthropoda</taxon>
        <taxon>Hexapoda</taxon>
        <taxon>Insecta</taxon>
        <taxon>Pterygota</taxon>
        <taxon>Neoptera</taxon>
        <taxon>Endopterygota</taxon>
        <taxon>Coleoptera</taxon>
        <taxon>Polyphaga</taxon>
        <taxon>Cucujiformia</taxon>
        <taxon>Chrysomeloidea</taxon>
        <taxon>Chrysomelidae</taxon>
        <taxon>Galerucinae</taxon>
        <taxon>Diabroticina</taxon>
        <taxon>Diabroticites</taxon>
        <taxon>Diabrotica</taxon>
    </lineage>
</organism>
<dbReference type="OrthoDB" id="430637at2759"/>
<dbReference type="CDD" id="cd15890">
    <property type="entry name" value="SNARE_Vti1b"/>
    <property type="match status" value="1"/>
</dbReference>
<keyword evidence="12" id="KW-1185">Reference proteome</keyword>
<keyword evidence="6 10" id="KW-1133">Transmembrane helix</keyword>
<keyword evidence="7 9" id="KW-0175">Coiled coil</keyword>
<evidence type="ECO:0000256" key="1">
    <source>
        <dbReference type="ARBA" id="ARBA00004211"/>
    </source>
</evidence>
<dbReference type="PANTHER" id="PTHR21230:SF89">
    <property type="entry name" value="VESICLE TRANSPORT THROUGH INTERACTION WITH T-SNARES HOMOLOG 1B"/>
    <property type="match status" value="1"/>
</dbReference>
<reference evidence="11" key="2">
    <citation type="submission" date="2025-05" db="UniProtKB">
        <authorList>
            <consortium name="EnsemblMetazoa"/>
        </authorList>
    </citation>
    <scope>IDENTIFICATION</scope>
</reference>
<feature type="coiled-coil region" evidence="9">
    <location>
        <begin position="51"/>
        <end position="78"/>
    </location>
</feature>
<name>A0A6P7GFC0_DIAVI</name>
<proteinExistence type="inferred from homology"/>
<dbReference type="GO" id="GO:0005484">
    <property type="term" value="F:SNAP receptor activity"/>
    <property type="evidence" value="ECO:0007669"/>
    <property type="project" value="TreeGrafter"/>
</dbReference>
<dbReference type="InParanoid" id="A0A6P7GFC0"/>
<accession>A0A6P7GFC0</accession>
<dbReference type="GO" id="GO:0031902">
    <property type="term" value="C:late endosome membrane"/>
    <property type="evidence" value="ECO:0007669"/>
    <property type="project" value="TreeGrafter"/>
</dbReference>
<evidence type="ECO:0000256" key="2">
    <source>
        <dbReference type="ARBA" id="ARBA00006108"/>
    </source>
</evidence>
<reference evidence="13" key="1">
    <citation type="submission" date="2025-04" db="UniProtKB">
        <authorList>
            <consortium name="RefSeq"/>
        </authorList>
    </citation>
    <scope>IDENTIFICATION</scope>
    <source>
        <tissue evidence="13">Whole insect</tissue>
    </source>
</reference>
<evidence type="ECO:0000256" key="7">
    <source>
        <dbReference type="ARBA" id="ARBA00023054"/>
    </source>
</evidence>
<evidence type="ECO:0000313" key="13">
    <source>
        <dbReference type="RefSeq" id="XP_028148306.1"/>
    </source>
</evidence>
<evidence type="ECO:0000256" key="9">
    <source>
        <dbReference type="SAM" id="Coils"/>
    </source>
</evidence>
<protein>
    <submittedName>
        <fullName evidence="13">Vesicle transport through interaction with t-SNAREs homolog 1B</fullName>
    </submittedName>
</protein>
<evidence type="ECO:0000313" key="12">
    <source>
        <dbReference type="Proteomes" id="UP001652700"/>
    </source>
</evidence>
<keyword evidence="5" id="KW-0653">Protein transport</keyword>
<evidence type="ECO:0000256" key="8">
    <source>
        <dbReference type="ARBA" id="ARBA00023136"/>
    </source>
</evidence>